<sequence>MPREVVADAGPAFDVRRRKDRSRFLPAVTGGDGHHAVLSWAETDADFGDAPVLLATRMDGRLLEPDGSQLVMPRDRCGARYVSSITRVWVGAAQLPPYTGG</sequence>
<dbReference type="Proteomes" id="UP001154015">
    <property type="component" value="Unassembled WGS sequence"/>
</dbReference>
<evidence type="ECO:0000313" key="1">
    <source>
        <dbReference type="EMBL" id="CAH9416204.1"/>
    </source>
</evidence>
<dbReference type="SUPFAM" id="SSF56524">
    <property type="entry name" value="Oxidoreductase molybdopterin-binding domain"/>
    <property type="match status" value="1"/>
</dbReference>
<protein>
    <recommendedName>
        <fullName evidence="3">Oxidoreductase molybdopterin-binding domain-containing protein</fullName>
    </recommendedName>
</protein>
<gene>
    <name evidence="1" type="ORF">SGL43_03227</name>
</gene>
<accession>A0ABM9GZ18</accession>
<organism evidence="1 2">
    <name type="scientific">Streptomyces globisporus</name>
    <dbReference type="NCBI Taxonomy" id="1908"/>
    <lineage>
        <taxon>Bacteria</taxon>
        <taxon>Bacillati</taxon>
        <taxon>Actinomycetota</taxon>
        <taxon>Actinomycetes</taxon>
        <taxon>Kitasatosporales</taxon>
        <taxon>Streptomycetaceae</taxon>
        <taxon>Streptomyces</taxon>
    </lineage>
</organism>
<name>A0ABM9GZ18_STRGL</name>
<keyword evidence="2" id="KW-1185">Reference proteome</keyword>
<evidence type="ECO:0008006" key="3">
    <source>
        <dbReference type="Google" id="ProtNLM"/>
    </source>
</evidence>
<dbReference type="EMBL" id="CAKXYP010000008">
    <property type="protein sequence ID" value="CAH9416204.1"/>
    <property type="molecule type" value="Genomic_DNA"/>
</dbReference>
<reference evidence="1" key="1">
    <citation type="submission" date="2022-03" db="EMBL/GenBank/DDBJ databases">
        <authorList>
            <person name="Leyn A S."/>
        </authorList>
    </citation>
    <scope>NUCLEOTIDE SEQUENCE</scope>
    <source>
        <strain evidence="1">Streptomyces globisporus 4-3</strain>
    </source>
</reference>
<proteinExistence type="predicted"/>
<comment type="caution">
    <text evidence="1">The sequence shown here is derived from an EMBL/GenBank/DDBJ whole genome shotgun (WGS) entry which is preliminary data.</text>
</comment>
<evidence type="ECO:0000313" key="2">
    <source>
        <dbReference type="Proteomes" id="UP001154015"/>
    </source>
</evidence>
<dbReference type="InterPro" id="IPR036374">
    <property type="entry name" value="OxRdtase_Mopterin-bd_sf"/>
</dbReference>